<feature type="region of interest" description="Disordered" evidence="1">
    <location>
        <begin position="514"/>
        <end position="542"/>
    </location>
</feature>
<comment type="caution">
    <text evidence="2">The sequence shown here is derived from an EMBL/GenBank/DDBJ whole genome shotgun (WGS) entry which is preliminary data.</text>
</comment>
<protein>
    <submittedName>
        <fullName evidence="2">Uncharacterized protein</fullName>
    </submittedName>
</protein>
<dbReference type="AlphaFoldDB" id="A0A0F9TPX5"/>
<gene>
    <name evidence="2" type="ORF">LCGC14_0302340</name>
</gene>
<feature type="compositionally biased region" description="Acidic residues" evidence="1">
    <location>
        <begin position="523"/>
        <end position="539"/>
    </location>
</feature>
<accession>A0A0F9TPX5</accession>
<sequence>MALLAMTLMIGMIFYVYNVGDHANRRLSLQNAADAAAIGAGDWMARTMNLVAMNNCAQARMLALVPIFDAAPLAAEMSAEEITEWQRGLAAQLARGVPTTKNDFLRNGLETVRSGMAQQRDILAPFSAALNHPSFDMRLTTHWAVPGSGESPPHGSMWRTAAAMQEFSEVALGSLGVLTQANARRFARANRADVAFVLPVAPEIPAKIGEFQDFRPVLKEGMFVEGKFVSVFPEVGGVWPDYTCHYGAGNGGSVPDFADPHRLGPWATLYRWYGDVWESDGFAPGIRGNMGNVSGPWTPARTSFGGIHLHHVIGHRSYGPYQWAKDRIYDYWVSTLHYTRFYTHLAGLSNKKLAYMFDPVNQLSTQHYPAWKYVTDYDAAKGVAGSGKVSATLFYVMEVASSIAPSSSKWMTSGTYRTNEDEPVMYMPGRWWDPEIEMPAAVRVANYVWKLEQQYQTASDPDIGIHFRPVDPNDPDGPMQLQTVYLVTYFVWGGIDVGGDVEVRNPCNWDDYDELPQPVLYDPGDDGVSDYDPDNPDPDEGARREFFTLLGIAQDTTKTKVWPSQFHHINPLRAMAAVAQVKVFNNSSWDLWTQDWQVQLTPVSKWADWVDLAEAGQSELDMTDEEIDPDEYGRLVEYLYSITPEFAERYFKH</sequence>
<evidence type="ECO:0000256" key="1">
    <source>
        <dbReference type="SAM" id="MobiDB-lite"/>
    </source>
</evidence>
<name>A0A0F9TPX5_9ZZZZ</name>
<dbReference type="EMBL" id="LAZR01000190">
    <property type="protein sequence ID" value="KKN83120.1"/>
    <property type="molecule type" value="Genomic_DNA"/>
</dbReference>
<evidence type="ECO:0000313" key="2">
    <source>
        <dbReference type="EMBL" id="KKN83120.1"/>
    </source>
</evidence>
<proteinExistence type="predicted"/>
<organism evidence="2">
    <name type="scientific">marine sediment metagenome</name>
    <dbReference type="NCBI Taxonomy" id="412755"/>
    <lineage>
        <taxon>unclassified sequences</taxon>
        <taxon>metagenomes</taxon>
        <taxon>ecological metagenomes</taxon>
    </lineage>
</organism>
<reference evidence="2" key="1">
    <citation type="journal article" date="2015" name="Nature">
        <title>Complex archaea that bridge the gap between prokaryotes and eukaryotes.</title>
        <authorList>
            <person name="Spang A."/>
            <person name="Saw J.H."/>
            <person name="Jorgensen S.L."/>
            <person name="Zaremba-Niedzwiedzka K."/>
            <person name="Martijn J."/>
            <person name="Lind A.E."/>
            <person name="van Eijk R."/>
            <person name="Schleper C."/>
            <person name="Guy L."/>
            <person name="Ettema T.J."/>
        </authorList>
    </citation>
    <scope>NUCLEOTIDE SEQUENCE</scope>
</reference>